<dbReference type="InterPro" id="IPR001343">
    <property type="entry name" value="Hemolysn_Ca-bd"/>
</dbReference>
<reference evidence="5 6" key="1">
    <citation type="submission" date="2017-10" db="EMBL/GenBank/DDBJ databases">
        <authorList>
            <person name="Banno H."/>
            <person name="Chua N.-H."/>
        </authorList>
    </citation>
    <scope>NUCLEOTIDE SEQUENCE [LARGE SCALE GENOMIC DNA]</scope>
    <source>
        <strain evidence="5 6">SCPM-O-B-7607</strain>
    </source>
</reference>
<dbReference type="GO" id="GO:0005576">
    <property type="term" value="C:extracellular region"/>
    <property type="evidence" value="ECO:0007669"/>
    <property type="project" value="UniProtKB-SubCell"/>
</dbReference>
<evidence type="ECO:0000256" key="2">
    <source>
        <dbReference type="ARBA" id="ARBA00022525"/>
    </source>
</evidence>
<dbReference type="PANTHER" id="PTHR38340">
    <property type="entry name" value="S-LAYER PROTEIN"/>
    <property type="match status" value="1"/>
</dbReference>
<accession>A0A2G4TZ88</accession>
<dbReference type="PROSITE" id="PS00330">
    <property type="entry name" value="HEMOLYSIN_CALCIUM"/>
    <property type="match status" value="7"/>
</dbReference>
<dbReference type="Pfam" id="PF00353">
    <property type="entry name" value="HemolysinCabind"/>
    <property type="match status" value="9"/>
</dbReference>
<dbReference type="Gene3D" id="2.150.10.10">
    <property type="entry name" value="Serralysin-like metalloprotease, C-terminal"/>
    <property type="match status" value="6"/>
</dbReference>
<dbReference type="EMBL" id="PEHN01000039">
    <property type="protein sequence ID" value="PHZ25836.1"/>
    <property type="molecule type" value="Genomic_DNA"/>
</dbReference>
<keyword evidence="2" id="KW-0964">Secreted</keyword>
<feature type="compositionally biased region" description="Basic and acidic residues" evidence="4">
    <location>
        <begin position="455"/>
        <end position="466"/>
    </location>
</feature>
<name>A0A2G4TZ88_YERBE</name>
<dbReference type="RefSeq" id="WP_099460656.1">
    <property type="nucleotide sequence ID" value="NZ_PEHN01000039.1"/>
</dbReference>
<evidence type="ECO:0000256" key="3">
    <source>
        <dbReference type="ARBA" id="ARBA00022837"/>
    </source>
</evidence>
<dbReference type="PANTHER" id="PTHR38340:SF1">
    <property type="entry name" value="S-LAYER PROTEIN"/>
    <property type="match status" value="1"/>
</dbReference>
<feature type="region of interest" description="Disordered" evidence="4">
    <location>
        <begin position="443"/>
        <end position="466"/>
    </location>
</feature>
<sequence length="668" mass="72177">MTDIIHEQKIYEISPNHHSDKYKKITKSIDNKNNITLKFYNINSNELSIDKKENEHFIHIMDSTITTGNNITDTLKLNELIASEVKEIESITFIFCDLNGKEEDSLEIGVSIDGHKLKNFTPKTKRMFMLGGGSQHDDSNIYYRYQLINFSSSTKNTIILGENYRNQILGGSQDDIINTYDGNDSINSGAGDDIISAGGGNDYITGGAGNDTIHGGQGDDTIDGDEGNDTIHGEQGDDTIYGGEGNDTIHGEQGDDTIYGGEGNDTIHGGQGNNVIHGDDGDDVIYAEQGNNTIYGGNGNDTIHGGQGQYIIHGGSGDDIIHGEQGQGTIYGNDGDDTIYVGAGRWGSIIKAGTGNDYIVGSIQSDKISGGEGNDTIFGGDGADTISGGAGTDIIHGGDEMDYLMGDDGNDYISGDAGGEHFSTGNHLFGGSGNDMIFAGDGGDQIEGDGNNPKDNGRNNIGDDHLFGGKGNDELIGGRGNDFLAGGHGDDTYHFFVGDGVNIINEESGGNNILKFDHHFFHELKTERYGSHMLITSNKNGDNLRVLVKNQLSDKGPKTQWLVTKQYPGSNSPDNFRMEIPSFFAVQSTDLGQITDSKVNDMLNKEREYGINKVSSIFNPKHTKCREQNLAMLTQAISQQQEPQSTSEFLPPHFIPKNVVNFLTFLDK</sequence>
<dbReference type="InterPro" id="IPR018511">
    <property type="entry name" value="Hemolysin-typ_Ca-bd_CS"/>
</dbReference>
<dbReference type="GO" id="GO:0005509">
    <property type="term" value="F:calcium ion binding"/>
    <property type="evidence" value="ECO:0007669"/>
    <property type="project" value="InterPro"/>
</dbReference>
<organism evidence="5 6">
    <name type="scientific">Yersinia bercovieri</name>
    <dbReference type="NCBI Taxonomy" id="634"/>
    <lineage>
        <taxon>Bacteria</taxon>
        <taxon>Pseudomonadati</taxon>
        <taxon>Pseudomonadota</taxon>
        <taxon>Gammaproteobacteria</taxon>
        <taxon>Enterobacterales</taxon>
        <taxon>Yersiniaceae</taxon>
        <taxon>Yersinia</taxon>
    </lineage>
</organism>
<comment type="subcellular location">
    <subcellularLocation>
        <location evidence="1">Secreted</location>
    </subcellularLocation>
</comment>
<evidence type="ECO:0008006" key="7">
    <source>
        <dbReference type="Google" id="ProtNLM"/>
    </source>
</evidence>
<evidence type="ECO:0000313" key="6">
    <source>
        <dbReference type="Proteomes" id="UP000229378"/>
    </source>
</evidence>
<protein>
    <recommendedName>
        <fullName evidence="7">Calcium-binding protein</fullName>
    </recommendedName>
</protein>
<comment type="caution">
    <text evidence="5">The sequence shown here is derived from an EMBL/GenBank/DDBJ whole genome shotgun (WGS) entry which is preliminary data.</text>
</comment>
<evidence type="ECO:0000256" key="4">
    <source>
        <dbReference type="SAM" id="MobiDB-lite"/>
    </source>
</evidence>
<dbReference type="AlphaFoldDB" id="A0A2G4TZ88"/>
<dbReference type="InterPro" id="IPR011049">
    <property type="entry name" value="Serralysin-like_metalloprot_C"/>
</dbReference>
<evidence type="ECO:0000256" key="1">
    <source>
        <dbReference type="ARBA" id="ARBA00004613"/>
    </source>
</evidence>
<evidence type="ECO:0000313" key="5">
    <source>
        <dbReference type="EMBL" id="PHZ25836.1"/>
    </source>
</evidence>
<dbReference type="InterPro" id="IPR050557">
    <property type="entry name" value="RTX_toxin/Mannuronan_C5-epim"/>
</dbReference>
<keyword evidence="3" id="KW-0106">Calcium</keyword>
<proteinExistence type="predicted"/>
<dbReference type="Proteomes" id="UP000229378">
    <property type="component" value="Unassembled WGS sequence"/>
</dbReference>
<dbReference type="SUPFAM" id="SSF51120">
    <property type="entry name" value="beta-Roll"/>
    <property type="match status" value="3"/>
</dbReference>
<gene>
    <name evidence="5" type="ORF">CS533_19470</name>
</gene>
<dbReference type="PRINTS" id="PR00313">
    <property type="entry name" value="CABNDNGRPT"/>
</dbReference>